<keyword evidence="1" id="KW-0472">Membrane</keyword>
<feature type="transmembrane region" description="Helical" evidence="1">
    <location>
        <begin position="32"/>
        <end position="50"/>
    </location>
</feature>
<dbReference type="AlphaFoldDB" id="A0A9P0P996"/>
<dbReference type="Proteomes" id="UP001152888">
    <property type="component" value="Unassembled WGS sequence"/>
</dbReference>
<name>A0A9P0P996_ACAOB</name>
<keyword evidence="3" id="KW-1185">Reference proteome</keyword>
<comment type="caution">
    <text evidence="2">The sequence shown here is derived from an EMBL/GenBank/DDBJ whole genome shotgun (WGS) entry which is preliminary data.</text>
</comment>
<sequence length="120" mass="13916">MSGALLYKWGQHQGLHVIIVDIRPGYAVKMKLLVAVIVMVAVFCTVSYAFSIDAPVPYGLQRRIVSGITRERRETKSQELPREAERDLELSESAYAPYPYYPYFYPYSHYYHYPYVLVGK</sequence>
<organism evidence="2 3">
    <name type="scientific">Acanthoscelides obtectus</name>
    <name type="common">Bean weevil</name>
    <name type="synonym">Bruchus obtectus</name>
    <dbReference type="NCBI Taxonomy" id="200917"/>
    <lineage>
        <taxon>Eukaryota</taxon>
        <taxon>Metazoa</taxon>
        <taxon>Ecdysozoa</taxon>
        <taxon>Arthropoda</taxon>
        <taxon>Hexapoda</taxon>
        <taxon>Insecta</taxon>
        <taxon>Pterygota</taxon>
        <taxon>Neoptera</taxon>
        <taxon>Endopterygota</taxon>
        <taxon>Coleoptera</taxon>
        <taxon>Polyphaga</taxon>
        <taxon>Cucujiformia</taxon>
        <taxon>Chrysomeloidea</taxon>
        <taxon>Chrysomelidae</taxon>
        <taxon>Bruchinae</taxon>
        <taxon>Bruchini</taxon>
        <taxon>Acanthoscelides</taxon>
    </lineage>
</organism>
<dbReference type="OrthoDB" id="10405463at2759"/>
<evidence type="ECO:0000313" key="2">
    <source>
        <dbReference type="EMBL" id="CAH1973991.1"/>
    </source>
</evidence>
<keyword evidence="1" id="KW-0812">Transmembrane</keyword>
<proteinExistence type="predicted"/>
<gene>
    <name evidence="2" type="ORF">ACAOBT_LOCUS10847</name>
</gene>
<accession>A0A9P0P996</accession>
<keyword evidence="1" id="KW-1133">Transmembrane helix</keyword>
<evidence type="ECO:0000313" key="3">
    <source>
        <dbReference type="Proteomes" id="UP001152888"/>
    </source>
</evidence>
<protein>
    <submittedName>
        <fullName evidence="2">Uncharacterized protein</fullName>
    </submittedName>
</protein>
<reference evidence="2" key="1">
    <citation type="submission" date="2022-03" db="EMBL/GenBank/DDBJ databases">
        <authorList>
            <person name="Sayadi A."/>
        </authorList>
    </citation>
    <scope>NUCLEOTIDE SEQUENCE</scope>
</reference>
<evidence type="ECO:0000256" key="1">
    <source>
        <dbReference type="SAM" id="Phobius"/>
    </source>
</evidence>
<dbReference type="EMBL" id="CAKOFQ010006817">
    <property type="protein sequence ID" value="CAH1973991.1"/>
    <property type="molecule type" value="Genomic_DNA"/>
</dbReference>